<comment type="subcellular location">
    <subcellularLocation>
        <location evidence="1">Nucleus</location>
    </subcellularLocation>
</comment>
<sequence>MGKATKATKKFISSGKLKKTIQDRKKHRDIKKKIGSRRGAKGKPSAGGGEPEDDGGEEEDGDDEEEEEAPNMKGMTVDDFLGGGFMGEDDDEDMDDAAGSDGEDDDEEDFDDNASFASVDALDGEGKEHLIELSKLAEKDPEFYKYLQENDRELLDFNPDALENDADEDEDAMDEDDAEAVKVPALTKDILKRWQKAILEQRSLRALRKLHIAFRSAAHLNEEDQVVAWTIDSASVYNKLVTTTLRYTPVVLAHHVPYKTLANGKYKPPTQTPKFKTLQKLILSYFHNAIHLMDQLTDNELLALALSETAKVVPYVISSRKAVKLYLKKCLSIWSSGADSVRIAAFLAIRHLASGTDSAVLDSIMKGTYMSLVKSCKSTNPYTLPSITLMKNSASELFCLDHAIAYQHAFGYIRQLAIHLRNSMKVKTKEAYKQVYNWQYVHSIDFWSLVLAKACDKDAEKASGKESELKALIYPLVQVSVGAIRLMPNSRCFPFHLHILRALLHLTKHTHTYIPLSPHLVPILTASLALAHSRSPSAGNGKTLRPLPLDLQIRAPQQYARTRIYAAGVLAEATLLLGEWLAEPAVHASAAFPELTVPVVVLLRKGLKTAANGGSTTGGKKPSKGASMQEVGAVKVLLERVEEGAKWVEQRRRAAAFAPADTAEIARWEETVAGKLDESPLVKYVKVQRKAREKQRKLVEKARKGEDEILEE</sequence>
<feature type="compositionally biased region" description="Acidic residues" evidence="4">
    <location>
        <begin position="87"/>
        <end position="111"/>
    </location>
</feature>
<protein>
    <submittedName>
        <fullName evidence="5">Noc2p family-domain-containing protein</fullName>
    </submittedName>
</protein>
<evidence type="ECO:0000256" key="1">
    <source>
        <dbReference type="ARBA" id="ARBA00004123"/>
    </source>
</evidence>
<dbReference type="GO" id="GO:0030690">
    <property type="term" value="C:Noc1p-Noc2p complex"/>
    <property type="evidence" value="ECO:0007669"/>
    <property type="project" value="TreeGrafter"/>
</dbReference>
<proteinExistence type="inferred from homology"/>
<evidence type="ECO:0000256" key="4">
    <source>
        <dbReference type="SAM" id="MobiDB-lite"/>
    </source>
</evidence>
<feature type="compositionally biased region" description="Basic residues" evidence="4">
    <location>
        <begin position="16"/>
        <end position="41"/>
    </location>
</feature>
<dbReference type="GO" id="GO:0042273">
    <property type="term" value="P:ribosomal large subunit biogenesis"/>
    <property type="evidence" value="ECO:0007669"/>
    <property type="project" value="TreeGrafter"/>
</dbReference>
<dbReference type="Pfam" id="PF03715">
    <property type="entry name" value="Noc2"/>
    <property type="match status" value="1"/>
</dbReference>
<feature type="region of interest" description="Disordered" evidence="4">
    <location>
        <begin position="1"/>
        <end position="111"/>
    </location>
</feature>
<gene>
    <name evidence="5" type="ORF">BD626DRAFT_461793</name>
</gene>
<dbReference type="InterPro" id="IPR005343">
    <property type="entry name" value="Noc2"/>
</dbReference>
<evidence type="ECO:0000256" key="3">
    <source>
        <dbReference type="ARBA" id="ARBA00023242"/>
    </source>
</evidence>
<name>A0A550C5J0_9AGAR</name>
<evidence type="ECO:0000313" key="6">
    <source>
        <dbReference type="Proteomes" id="UP000320762"/>
    </source>
</evidence>
<dbReference type="GO" id="GO:0005654">
    <property type="term" value="C:nucleoplasm"/>
    <property type="evidence" value="ECO:0007669"/>
    <property type="project" value="TreeGrafter"/>
</dbReference>
<dbReference type="GO" id="GO:0030691">
    <property type="term" value="C:Noc2p-Noc3p complex"/>
    <property type="evidence" value="ECO:0007669"/>
    <property type="project" value="TreeGrafter"/>
</dbReference>
<dbReference type="STRING" id="97359.A0A550C5J0"/>
<dbReference type="EMBL" id="VDMD01000024">
    <property type="protein sequence ID" value="TRM60064.1"/>
    <property type="molecule type" value="Genomic_DNA"/>
</dbReference>
<dbReference type="Proteomes" id="UP000320762">
    <property type="component" value="Unassembled WGS sequence"/>
</dbReference>
<feature type="compositionally biased region" description="Acidic residues" evidence="4">
    <location>
        <begin position="50"/>
        <end position="69"/>
    </location>
</feature>
<organism evidence="5 6">
    <name type="scientific">Schizophyllum amplum</name>
    <dbReference type="NCBI Taxonomy" id="97359"/>
    <lineage>
        <taxon>Eukaryota</taxon>
        <taxon>Fungi</taxon>
        <taxon>Dikarya</taxon>
        <taxon>Basidiomycota</taxon>
        <taxon>Agaricomycotina</taxon>
        <taxon>Agaricomycetes</taxon>
        <taxon>Agaricomycetidae</taxon>
        <taxon>Agaricales</taxon>
        <taxon>Schizophyllaceae</taxon>
        <taxon>Schizophyllum</taxon>
    </lineage>
</organism>
<dbReference type="OrthoDB" id="10266662at2759"/>
<dbReference type="AlphaFoldDB" id="A0A550C5J0"/>
<reference evidence="5 6" key="1">
    <citation type="journal article" date="2019" name="New Phytol.">
        <title>Comparative genomics reveals unique wood-decay strategies and fruiting body development in the Schizophyllaceae.</title>
        <authorList>
            <person name="Almasi E."/>
            <person name="Sahu N."/>
            <person name="Krizsan K."/>
            <person name="Balint B."/>
            <person name="Kovacs G.M."/>
            <person name="Kiss B."/>
            <person name="Cseklye J."/>
            <person name="Drula E."/>
            <person name="Henrissat B."/>
            <person name="Nagy I."/>
            <person name="Chovatia M."/>
            <person name="Adam C."/>
            <person name="LaButti K."/>
            <person name="Lipzen A."/>
            <person name="Riley R."/>
            <person name="Grigoriev I.V."/>
            <person name="Nagy L.G."/>
        </authorList>
    </citation>
    <scope>NUCLEOTIDE SEQUENCE [LARGE SCALE GENOMIC DNA]</scope>
    <source>
        <strain evidence="5 6">NL-1724</strain>
    </source>
</reference>
<comment type="caution">
    <text evidence="5">The sequence shown here is derived from an EMBL/GenBank/DDBJ whole genome shotgun (WGS) entry which is preliminary data.</text>
</comment>
<comment type="similarity">
    <text evidence="2">Belongs to the NOC2 family.</text>
</comment>
<accession>A0A550C5J0</accession>
<dbReference type="PANTHER" id="PTHR12687">
    <property type="entry name" value="NUCLEOLAR COMPLEX 2 AND RAD4-RELATED"/>
    <property type="match status" value="1"/>
</dbReference>
<evidence type="ECO:0000256" key="2">
    <source>
        <dbReference type="ARBA" id="ARBA00005907"/>
    </source>
</evidence>
<dbReference type="GO" id="GO:0005730">
    <property type="term" value="C:nucleolus"/>
    <property type="evidence" value="ECO:0007669"/>
    <property type="project" value="TreeGrafter"/>
</dbReference>
<evidence type="ECO:0000313" key="5">
    <source>
        <dbReference type="EMBL" id="TRM60064.1"/>
    </source>
</evidence>
<dbReference type="PANTHER" id="PTHR12687:SF4">
    <property type="entry name" value="NUCLEOLAR COMPLEX PROTEIN 2 HOMOLOG"/>
    <property type="match status" value="1"/>
</dbReference>
<keyword evidence="6" id="KW-1185">Reference proteome</keyword>
<keyword evidence="3" id="KW-0539">Nucleus</keyword>